<dbReference type="InParanoid" id="H3CVU7"/>
<keyword evidence="7" id="KW-0393">Immunoglobulin domain</keyword>
<keyword evidence="12" id="KW-1185">Reference proteome</keyword>
<dbReference type="FunCoup" id="H3CVU7">
    <property type="interactions" value="910"/>
</dbReference>
<dbReference type="InterPro" id="IPR036179">
    <property type="entry name" value="Ig-like_dom_sf"/>
</dbReference>
<sequence length="421" mass="48350">FGYTLYSAWTGVHALNVNIPKDVYEFARGDNITLPCVFVPKKPPSLVIITWTVKAEEANAEGTLILTHYSAGSTTDIVPAYESRTALDYDVALGKADLKLSSITLADNKVFECRVQIPGDDEGKLADTARLVVLVAPSVPDCAVQGKAEYGQNINLTCKSEEGSPPPTYKWEGRDVRNMPRVRDPKTTDKDGILSLYNISKETSGYYTCTSANKIRSAQCNLTLSVMPPSLSLGSTGTILGVVGGIIGLIMIIVIIYCCCCRKKKQDGEYEKGDADEAKEDIRDCNRYDEHYDETELKNGENRRPDGEEDIAERRDHYDEKSKRNHDDRHRDYDDNRGRRSDRNDRDRDYNDRRSDYNDRRSDYNDRDRRDRYNDRYDRRDDEADRERRYDDRHYDEPYNDRESDRPRVPALKPPRKDYDN</sequence>
<feature type="domain" description="Ig-like" evidence="10">
    <location>
        <begin position="29"/>
        <end position="132"/>
    </location>
</feature>
<evidence type="ECO:0000256" key="5">
    <source>
        <dbReference type="ARBA" id="ARBA00023136"/>
    </source>
</evidence>
<keyword evidence="6" id="KW-1015">Disulfide bond</keyword>
<dbReference type="PROSITE" id="PS50835">
    <property type="entry name" value="IG_LIKE"/>
    <property type="match status" value="2"/>
</dbReference>
<dbReference type="InterPro" id="IPR013106">
    <property type="entry name" value="Ig_V-set"/>
</dbReference>
<dbReference type="Proteomes" id="UP000007303">
    <property type="component" value="Unassembled WGS sequence"/>
</dbReference>
<dbReference type="OMA" id="NDRRKDY"/>
<evidence type="ECO:0000256" key="4">
    <source>
        <dbReference type="ARBA" id="ARBA00022989"/>
    </source>
</evidence>
<dbReference type="Pfam" id="PF07686">
    <property type="entry name" value="V-set"/>
    <property type="match status" value="1"/>
</dbReference>
<dbReference type="InterPro" id="IPR003599">
    <property type="entry name" value="Ig_sub"/>
</dbReference>
<dbReference type="AlphaFoldDB" id="H3CVU7"/>
<dbReference type="SMART" id="SM00409">
    <property type="entry name" value="IG"/>
    <property type="match status" value="2"/>
</dbReference>
<name>H3CVU7_TETNG</name>
<dbReference type="InterPro" id="IPR013783">
    <property type="entry name" value="Ig-like_fold"/>
</dbReference>
<feature type="domain" description="Ig-like" evidence="10">
    <location>
        <begin position="137"/>
        <end position="225"/>
    </location>
</feature>
<feature type="compositionally biased region" description="Basic and acidic residues" evidence="8">
    <location>
        <begin position="292"/>
        <end position="408"/>
    </location>
</feature>
<keyword evidence="4 9" id="KW-1133">Transmembrane helix</keyword>
<reference evidence="11" key="3">
    <citation type="submission" date="2025-09" db="UniProtKB">
        <authorList>
            <consortium name="Ensembl"/>
        </authorList>
    </citation>
    <scope>IDENTIFICATION</scope>
</reference>
<evidence type="ECO:0000256" key="2">
    <source>
        <dbReference type="ARBA" id="ARBA00022692"/>
    </source>
</evidence>
<dbReference type="PANTHER" id="PTHR44969">
    <property type="entry name" value="CELL SURFACE A33 ANTIGEN"/>
    <property type="match status" value="1"/>
</dbReference>
<dbReference type="HOGENOM" id="CLU_040549_2_0_1"/>
<proteinExistence type="predicted"/>
<evidence type="ECO:0000313" key="11">
    <source>
        <dbReference type="Ensembl" id="ENSTNIP00000012381.1"/>
    </source>
</evidence>
<evidence type="ECO:0000259" key="10">
    <source>
        <dbReference type="PROSITE" id="PS50835"/>
    </source>
</evidence>
<reference evidence="12" key="1">
    <citation type="journal article" date="2004" name="Nature">
        <title>Genome duplication in the teleost fish Tetraodon nigroviridis reveals the early vertebrate proto-karyotype.</title>
        <authorList>
            <person name="Jaillon O."/>
            <person name="Aury J.-M."/>
            <person name="Brunet F."/>
            <person name="Petit J.-L."/>
            <person name="Stange-Thomann N."/>
            <person name="Mauceli E."/>
            <person name="Bouneau L."/>
            <person name="Fischer C."/>
            <person name="Ozouf-Costaz C."/>
            <person name="Bernot A."/>
            <person name="Nicaud S."/>
            <person name="Jaffe D."/>
            <person name="Fisher S."/>
            <person name="Lutfalla G."/>
            <person name="Dossat C."/>
            <person name="Segurens B."/>
            <person name="Dasilva C."/>
            <person name="Salanoubat M."/>
            <person name="Levy M."/>
            <person name="Boudet N."/>
            <person name="Castellano S."/>
            <person name="Anthouard V."/>
            <person name="Jubin C."/>
            <person name="Castelli V."/>
            <person name="Katinka M."/>
            <person name="Vacherie B."/>
            <person name="Biemont C."/>
            <person name="Skalli Z."/>
            <person name="Cattolico L."/>
            <person name="Poulain J."/>
            <person name="De Berardinis V."/>
            <person name="Cruaud C."/>
            <person name="Duprat S."/>
            <person name="Brottier P."/>
            <person name="Coutanceau J.-P."/>
            <person name="Gouzy J."/>
            <person name="Parra G."/>
            <person name="Lardier G."/>
            <person name="Chapple C."/>
            <person name="McKernan K.J."/>
            <person name="McEwan P."/>
            <person name="Bosak S."/>
            <person name="Kellis M."/>
            <person name="Volff J.-N."/>
            <person name="Guigo R."/>
            <person name="Zody M.C."/>
            <person name="Mesirov J."/>
            <person name="Lindblad-Toh K."/>
            <person name="Birren B."/>
            <person name="Nusbaum C."/>
            <person name="Kahn D."/>
            <person name="Robinson-Rechavi M."/>
            <person name="Laudet V."/>
            <person name="Schachter V."/>
            <person name="Quetier F."/>
            <person name="Saurin W."/>
            <person name="Scarpelli C."/>
            <person name="Wincker P."/>
            <person name="Lander E.S."/>
            <person name="Weissenbach J."/>
            <person name="Roest Crollius H."/>
        </authorList>
    </citation>
    <scope>NUCLEOTIDE SEQUENCE [LARGE SCALE GENOMIC DNA]</scope>
</reference>
<feature type="transmembrane region" description="Helical" evidence="9">
    <location>
        <begin position="239"/>
        <end position="260"/>
    </location>
</feature>
<evidence type="ECO:0000256" key="7">
    <source>
        <dbReference type="ARBA" id="ARBA00023319"/>
    </source>
</evidence>
<comment type="subcellular location">
    <subcellularLocation>
        <location evidence="1">Membrane</location>
        <topology evidence="1">Single-pass type I membrane protein</topology>
    </subcellularLocation>
</comment>
<reference evidence="11" key="2">
    <citation type="submission" date="2025-08" db="UniProtKB">
        <authorList>
            <consortium name="Ensembl"/>
        </authorList>
    </citation>
    <scope>IDENTIFICATION</scope>
</reference>
<evidence type="ECO:0000256" key="1">
    <source>
        <dbReference type="ARBA" id="ARBA00004479"/>
    </source>
</evidence>
<organism evidence="11 12">
    <name type="scientific">Tetraodon nigroviridis</name>
    <name type="common">Spotted green pufferfish</name>
    <name type="synonym">Chelonodon nigroviridis</name>
    <dbReference type="NCBI Taxonomy" id="99883"/>
    <lineage>
        <taxon>Eukaryota</taxon>
        <taxon>Metazoa</taxon>
        <taxon>Chordata</taxon>
        <taxon>Craniata</taxon>
        <taxon>Vertebrata</taxon>
        <taxon>Euteleostomi</taxon>
        <taxon>Actinopterygii</taxon>
        <taxon>Neopterygii</taxon>
        <taxon>Teleostei</taxon>
        <taxon>Neoteleostei</taxon>
        <taxon>Acanthomorphata</taxon>
        <taxon>Eupercaria</taxon>
        <taxon>Tetraodontiformes</taxon>
        <taxon>Tetradontoidea</taxon>
        <taxon>Tetraodontidae</taxon>
        <taxon>Tetraodon</taxon>
    </lineage>
</organism>
<dbReference type="GO" id="GO:0005886">
    <property type="term" value="C:plasma membrane"/>
    <property type="evidence" value="ECO:0007669"/>
    <property type="project" value="InterPro"/>
</dbReference>
<dbReference type="Pfam" id="PF13927">
    <property type="entry name" value="Ig_3"/>
    <property type="match status" value="1"/>
</dbReference>
<feature type="region of interest" description="Disordered" evidence="8">
    <location>
        <begin position="292"/>
        <end position="421"/>
    </location>
</feature>
<keyword evidence="5 9" id="KW-0472">Membrane</keyword>
<dbReference type="SUPFAM" id="SSF48726">
    <property type="entry name" value="Immunoglobulin"/>
    <property type="match status" value="2"/>
</dbReference>
<dbReference type="InterPro" id="IPR003598">
    <property type="entry name" value="Ig_sub2"/>
</dbReference>
<evidence type="ECO:0000256" key="3">
    <source>
        <dbReference type="ARBA" id="ARBA00022729"/>
    </source>
</evidence>
<evidence type="ECO:0000256" key="9">
    <source>
        <dbReference type="SAM" id="Phobius"/>
    </source>
</evidence>
<evidence type="ECO:0000313" key="12">
    <source>
        <dbReference type="Proteomes" id="UP000007303"/>
    </source>
</evidence>
<evidence type="ECO:0000256" key="8">
    <source>
        <dbReference type="SAM" id="MobiDB-lite"/>
    </source>
</evidence>
<dbReference type="Ensembl" id="ENSTNIT00000012572.1">
    <property type="protein sequence ID" value="ENSTNIP00000012381.1"/>
    <property type="gene ID" value="ENSTNIG00000009508.1"/>
</dbReference>
<dbReference type="FunFam" id="2.60.40.10:FF:000095">
    <property type="entry name" value="immunoglobulin superfamily member 11 isoform X1"/>
    <property type="match status" value="1"/>
</dbReference>
<keyword evidence="2 9" id="KW-0812">Transmembrane</keyword>
<protein>
    <recommendedName>
        <fullName evidence="10">Ig-like domain-containing protein</fullName>
    </recommendedName>
</protein>
<dbReference type="InterPro" id="IPR007110">
    <property type="entry name" value="Ig-like_dom"/>
</dbReference>
<dbReference type="InterPro" id="IPR042474">
    <property type="entry name" value="A33"/>
</dbReference>
<dbReference type="STRING" id="99883.ENSTNIP00000012381"/>
<dbReference type="Gene3D" id="2.60.40.10">
    <property type="entry name" value="Immunoglobulins"/>
    <property type="match status" value="2"/>
</dbReference>
<keyword evidence="3" id="KW-0732">Signal</keyword>
<dbReference type="GeneTree" id="ENSGT00940000160248"/>
<accession>H3CVU7</accession>
<dbReference type="PANTHER" id="PTHR44969:SF1">
    <property type="entry name" value="CELL SURFACE A33 ANTIGEN"/>
    <property type="match status" value="1"/>
</dbReference>
<dbReference type="SMART" id="SM00408">
    <property type="entry name" value="IGc2"/>
    <property type="match status" value="1"/>
</dbReference>
<evidence type="ECO:0000256" key="6">
    <source>
        <dbReference type="ARBA" id="ARBA00023157"/>
    </source>
</evidence>